<dbReference type="GO" id="GO:0005783">
    <property type="term" value="C:endoplasmic reticulum"/>
    <property type="evidence" value="ECO:0007669"/>
    <property type="project" value="TreeGrafter"/>
</dbReference>
<evidence type="ECO:0000256" key="4">
    <source>
        <dbReference type="ARBA" id="ARBA00022989"/>
    </source>
</evidence>
<evidence type="ECO:0000256" key="2">
    <source>
        <dbReference type="ARBA" id="ARBA00009457"/>
    </source>
</evidence>
<keyword evidence="4 7" id="KW-1133">Transmembrane helix</keyword>
<protein>
    <submittedName>
        <fullName evidence="8">Cell cycle control protein</fullName>
    </submittedName>
</protein>
<reference evidence="8" key="1">
    <citation type="submission" date="2022-08" db="EMBL/GenBank/DDBJ databases">
        <title>Novel sulphate-reducing endosymbionts in the free-living metamonad Anaeramoeba.</title>
        <authorList>
            <person name="Jerlstrom-Hultqvist J."/>
            <person name="Cepicka I."/>
            <person name="Gallot-Lavallee L."/>
            <person name="Salas-Leiva D."/>
            <person name="Curtis B.A."/>
            <person name="Zahonova K."/>
            <person name="Pipaliya S."/>
            <person name="Dacks J."/>
            <person name="Roger A.J."/>
        </authorList>
    </citation>
    <scope>NUCLEOTIDE SEQUENCE</scope>
    <source>
        <strain evidence="8">Busselton2</strain>
    </source>
</reference>
<dbReference type="PANTHER" id="PTHR10926">
    <property type="entry name" value="CELL CYCLE CONTROL PROTEIN 50"/>
    <property type="match status" value="1"/>
</dbReference>
<evidence type="ECO:0000313" key="8">
    <source>
        <dbReference type="EMBL" id="KAJ3431067.1"/>
    </source>
</evidence>
<evidence type="ECO:0000256" key="5">
    <source>
        <dbReference type="ARBA" id="ARBA00023136"/>
    </source>
</evidence>
<dbReference type="EMBL" id="JANTQA010000048">
    <property type="protein sequence ID" value="KAJ3431067.1"/>
    <property type="molecule type" value="Genomic_DNA"/>
</dbReference>
<dbReference type="AlphaFoldDB" id="A0AAV7YMN8"/>
<comment type="caution">
    <text evidence="8">The sequence shown here is derived from an EMBL/GenBank/DDBJ whole genome shotgun (WGS) entry which is preliminary data.</text>
</comment>
<keyword evidence="5 6" id="KW-0472">Membrane</keyword>
<gene>
    <name evidence="8" type="ORF">M0812_02743</name>
</gene>
<dbReference type="GO" id="GO:0005886">
    <property type="term" value="C:plasma membrane"/>
    <property type="evidence" value="ECO:0007669"/>
    <property type="project" value="TreeGrafter"/>
</dbReference>
<dbReference type="PANTHER" id="PTHR10926:SF0">
    <property type="entry name" value="CDC50, ISOFORM A"/>
    <property type="match status" value="1"/>
</dbReference>
<evidence type="ECO:0000313" key="9">
    <source>
        <dbReference type="Proteomes" id="UP001146793"/>
    </source>
</evidence>
<evidence type="ECO:0000256" key="6">
    <source>
        <dbReference type="PIRNR" id="PIRNR015840"/>
    </source>
</evidence>
<accession>A0AAV7YMN8</accession>
<dbReference type="Pfam" id="PF03381">
    <property type="entry name" value="CDC50"/>
    <property type="match status" value="1"/>
</dbReference>
<comment type="subcellular location">
    <subcellularLocation>
        <location evidence="1">Membrane</location>
        <topology evidence="1">Multi-pass membrane protein</topology>
    </subcellularLocation>
</comment>
<dbReference type="GO" id="GO:0005794">
    <property type="term" value="C:Golgi apparatus"/>
    <property type="evidence" value="ECO:0007669"/>
    <property type="project" value="TreeGrafter"/>
</dbReference>
<name>A0AAV7YMN8_9EUKA</name>
<dbReference type="InterPro" id="IPR005045">
    <property type="entry name" value="CDC50/LEM3_fam"/>
</dbReference>
<comment type="similarity">
    <text evidence="2 6">Belongs to the CDC50/LEM3 family.</text>
</comment>
<sequence length="300" mass="34480">MSQKEKPSNKPFKQQNLKAWQPLFTPKVIISSFYLLGFAFLIIAIIVGAVGSSVKTYEARYDDKCTLNETCTVDIDIEEDLEGPVYLMYELTNFYQNHRRYAESRSNAQLMGNDVSWYQLEECIPRKTKDGKDDDLDEVYYPCGIIAFSRFNDSFSIAESGTALDFEDSDVAWDSDSDKKFIKNKDPTGIVEIEDVSNQHFIVWMRTAAFPTFRKLYSKTDSDLKKGTKQIQINNQYPSSQYDGEKRIIITNKCYYGGNNKFLSVAYGIVAAFLFVIAIIFTIKHIKSKPKPCQLAWRNF</sequence>
<evidence type="ECO:0000256" key="7">
    <source>
        <dbReference type="SAM" id="Phobius"/>
    </source>
</evidence>
<organism evidence="8 9">
    <name type="scientific">Anaeramoeba flamelloides</name>
    <dbReference type="NCBI Taxonomy" id="1746091"/>
    <lineage>
        <taxon>Eukaryota</taxon>
        <taxon>Metamonada</taxon>
        <taxon>Anaeramoebidae</taxon>
        <taxon>Anaeramoeba</taxon>
    </lineage>
</organism>
<feature type="transmembrane region" description="Helical" evidence="7">
    <location>
        <begin position="262"/>
        <end position="283"/>
    </location>
</feature>
<feature type="transmembrane region" description="Helical" evidence="7">
    <location>
        <begin position="28"/>
        <end position="50"/>
    </location>
</feature>
<evidence type="ECO:0000256" key="1">
    <source>
        <dbReference type="ARBA" id="ARBA00004141"/>
    </source>
</evidence>
<proteinExistence type="inferred from homology"/>
<keyword evidence="3 7" id="KW-0812">Transmembrane</keyword>
<dbReference type="Proteomes" id="UP001146793">
    <property type="component" value="Unassembled WGS sequence"/>
</dbReference>
<dbReference type="PIRSF" id="PIRSF015840">
    <property type="entry name" value="DUF284_TM_euk"/>
    <property type="match status" value="1"/>
</dbReference>
<evidence type="ECO:0000256" key="3">
    <source>
        <dbReference type="ARBA" id="ARBA00022692"/>
    </source>
</evidence>